<dbReference type="EMBL" id="JH668354">
    <property type="protein sequence ID" value="KAG6448211.1"/>
    <property type="molecule type" value="Genomic_DNA"/>
</dbReference>
<evidence type="ECO:0000313" key="9">
    <source>
        <dbReference type="Proteomes" id="UP000791440"/>
    </source>
</evidence>
<gene>
    <name evidence="8" type="ORF">O3G_MSEX005391</name>
</gene>
<keyword evidence="9" id="KW-1185">Reference proteome</keyword>
<dbReference type="InterPro" id="IPR036259">
    <property type="entry name" value="MFS_trans_sf"/>
</dbReference>
<dbReference type="InterPro" id="IPR020846">
    <property type="entry name" value="MFS_dom"/>
</dbReference>
<name>A0A921YZH3_MANSE</name>
<dbReference type="PANTHER" id="PTHR23511:SF35">
    <property type="entry name" value="MAJOR FACILITATOR SUPERFAMILY (MFS) PROFILE DOMAIN-CONTAINING PROTEIN"/>
    <property type="match status" value="1"/>
</dbReference>
<feature type="transmembrane region" description="Helical" evidence="6">
    <location>
        <begin position="289"/>
        <end position="314"/>
    </location>
</feature>
<protein>
    <recommendedName>
        <fullName evidence="7">Major facilitator superfamily (MFS) profile domain-containing protein</fullName>
    </recommendedName>
</protein>
<proteinExistence type="predicted"/>
<dbReference type="SUPFAM" id="SSF103473">
    <property type="entry name" value="MFS general substrate transporter"/>
    <property type="match status" value="1"/>
</dbReference>
<feature type="transmembrane region" description="Helical" evidence="6">
    <location>
        <begin position="74"/>
        <end position="95"/>
    </location>
</feature>
<keyword evidence="4 6" id="KW-1133">Transmembrane helix</keyword>
<dbReference type="OrthoDB" id="10262656at2759"/>
<feature type="transmembrane region" description="Helical" evidence="6">
    <location>
        <begin position="102"/>
        <end position="122"/>
    </location>
</feature>
<dbReference type="GO" id="GO:0022857">
    <property type="term" value="F:transmembrane transporter activity"/>
    <property type="evidence" value="ECO:0007669"/>
    <property type="project" value="InterPro"/>
</dbReference>
<dbReference type="GO" id="GO:0016020">
    <property type="term" value="C:membrane"/>
    <property type="evidence" value="ECO:0007669"/>
    <property type="project" value="UniProtKB-SubCell"/>
</dbReference>
<keyword evidence="5 6" id="KW-0472">Membrane</keyword>
<evidence type="ECO:0000256" key="1">
    <source>
        <dbReference type="ARBA" id="ARBA00004141"/>
    </source>
</evidence>
<comment type="caution">
    <text evidence="8">The sequence shown here is derived from an EMBL/GenBank/DDBJ whole genome shotgun (WGS) entry which is preliminary data.</text>
</comment>
<feature type="transmembrane region" description="Helical" evidence="6">
    <location>
        <begin position="161"/>
        <end position="184"/>
    </location>
</feature>
<sequence>MKEENKSDVEKSSGKANELSFEEAFELTGHGKFNHLVLFTCGLIMLNVSMESVGMSYAITAAECELELTSRHKGLVNAAAFIGIISTSFLWGYLGDRLGRRAVMLPSILASAVFSVASSFSTNVWMLLVLRILTGCLISASSATVYAYLGELHVNSRRAAAIAWGSAFISFSFIILPGLAWVIIPGKWTFNLACMQIVPWRAFIWSWCLPGLVAAVMLLALPESPKYLLASKGPDAALPVLAKMYEWNHGANNKFPVEKISNTSADMNKSGSGFVGAVKNIAQMFKPPLLRCVIISHVSMFAVFMLSSGLYVWVPDILNNILHGADQISVCQIISDKFANATLSSKDACHAEVSVSVFPISMAMGAVFAITYLSIGVFINKIGRKSLYCGIMFICGIATVAAAFVPHGGAATALIILCLCSGCAASILAAIAVDVFPTSLRAMAMCMMYMVGRSGAAVGSNLLGVTLDTHCHMAFTGFGVFIAGSAFLMFFWPKPEKVRAEMEQQGFSY</sequence>
<feature type="transmembrane region" description="Helical" evidence="6">
    <location>
        <begin position="204"/>
        <end position="222"/>
    </location>
</feature>
<evidence type="ECO:0000256" key="6">
    <source>
        <dbReference type="SAM" id="Phobius"/>
    </source>
</evidence>
<feature type="transmembrane region" description="Helical" evidence="6">
    <location>
        <begin position="473"/>
        <end position="492"/>
    </location>
</feature>
<comment type="subcellular location">
    <subcellularLocation>
        <location evidence="1">Membrane</location>
        <topology evidence="1">Multi-pass membrane protein</topology>
    </subcellularLocation>
</comment>
<feature type="transmembrane region" description="Helical" evidence="6">
    <location>
        <begin position="386"/>
        <end position="405"/>
    </location>
</feature>
<dbReference type="Proteomes" id="UP000791440">
    <property type="component" value="Unassembled WGS sequence"/>
</dbReference>
<dbReference type="Pfam" id="PF07690">
    <property type="entry name" value="MFS_1"/>
    <property type="match status" value="1"/>
</dbReference>
<keyword evidence="2" id="KW-0813">Transport</keyword>
<feature type="transmembrane region" description="Helical" evidence="6">
    <location>
        <begin position="128"/>
        <end position="149"/>
    </location>
</feature>
<dbReference type="InterPro" id="IPR011701">
    <property type="entry name" value="MFS"/>
</dbReference>
<accession>A0A921YZH3</accession>
<dbReference type="PROSITE" id="PS50850">
    <property type="entry name" value="MFS"/>
    <property type="match status" value="1"/>
</dbReference>
<dbReference type="AlphaFoldDB" id="A0A921YZH3"/>
<organism evidence="8 9">
    <name type="scientific">Manduca sexta</name>
    <name type="common">Tobacco hawkmoth</name>
    <name type="synonym">Tobacco hornworm</name>
    <dbReference type="NCBI Taxonomy" id="7130"/>
    <lineage>
        <taxon>Eukaryota</taxon>
        <taxon>Metazoa</taxon>
        <taxon>Ecdysozoa</taxon>
        <taxon>Arthropoda</taxon>
        <taxon>Hexapoda</taxon>
        <taxon>Insecta</taxon>
        <taxon>Pterygota</taxon>
        <taxon>Neoptera</taxon>
        <taxon>Endopterygota</taxon>
        <taxon>Lepidoptera</taxon>
        <taxon>Glossata</taxon>
        <taxon>Ditrysia</taxon>
        <taxon>Bombycoidea</taxon>
        <taxon>Sphingidae</taxon>
        <taxon>Sphinginae</taxon>
        <taxon>Sphingini</taxon>
        <taxon>Manduca</taxon>
    </lineage>
</organism>
<reference evidence="8" key="2">
    <citation type="submission" date="2020-12" db="EMBL/GenBank/DDBJ databases">
        <authorList>
            <person name="Kanost M."/>
        </authorList>
    </citation>
    <scope>NUCLEOTIDE SEQUENCE</scope>
</reference>
<feature type="transmembrane region" description="Helical" evidence="6">
    <location>
        <begin position="360"/>
        <end position="379"/>
    </location>
</feature>
<feature type="transmembrane region" description="Helical" evidence="6">
    <location>
        <begin position="411"/>
        <end position="436"/>
    </location>
</feature>
<evidence type="ECO:0000256" key="4">
    <source>
        <dbReference type="ARBA" id="ARBA00022989"/>
    </source>
</evidence>
<evidence type="ECO:0000256" key="3">
    <source>
        <dbReference type="ARBA" id="ARBA00022692"/>
    </source>
</evidence>
<reference evidence="8" key="1">
    <citation type="journal article" date="2016" name="Insect Biochem. Mol. Biol.">
        <title>Multifaceted biological insights from a draft genome sequence of the tobacco hornworm moth, Manduca sexta.</title>
        <authorList>
            <person name="Kanost M.R."/>
            <person name="Arrese E.L."/>
            <person name="Cao X."/>
            <person name="Chen Y.R."/>
            <person name="Chellapilla S."/>
            <person name="Goldsmith M.R."/>
            <person name="Grosse-Wilde E."/>
            <person name="Heckel D.G."/>
            <person name="Herndon N."/>
            <person name="Jiang H."/>
            <person name="Papanicolaou A."/>
            <person name="Qu J."/>
            <person name="Soulages J.L."/>
            <person name="Vogel H."/>
            <person name="Walters J."/>
            <person name="Waterhouse R.M."/>
            <person name="Ahn S.J."/>
            <person name="Almeida F.C."/>
            <person name="An C."/>
            <person name="Aqrawi P."/>
            <person name="Bretschneider A."/>
            <person name="Bryant W.B."/>
            <person name="Bucks S."/>
            <person name="Chao H."/>
            <person name="Chevignon G."/>
            <person name="Christen J.M."/>
            <person name="Clarke D.F."/>
            <person name="Dittmer N.T."/>
            <person name="Ferguson L.C.F."/>
            <person name="Garavelou S."/>
            <person name="Gordon K.H.J."/>
            <person name="Gunaratna R.T."/>
            <person name="Han Y."/>
            <person name="Hauser F."/>
            <person name="He Y."/>
            <person name="Heidel-Fischer H."/>
            <person name="Hirsh A."/>
            <person name="Hu Y."/>
            <person name="Jiang H."/>
            <person name="Kalra D."/>
            <person name="Klinner C."/>
            <person name="Konig C."/>
            <person name="Kovar C."/>
            <person name="Kroll A.R."/>
            <person name="Kuwar S.S."/>
            <person name="Lee S.L."/>
            <person name="Lehman R."/>
            <person name="Li K."/>
            <person name="Li Z."/>
            <person name="Liang H."/>
            <person name="Lovelace S."/>
            <person name="Lu Z."/>
            <person name="Mansfield J.H."/>
            <person name="McCulloch K.J."/>
            <person name="Mathew T."/>
            <person name="Morton B."/>
            <person name="Muzny D.M."/>
            <person name="Neunemann D."/>
            <person name="Ongeri F."/>
            <person name="Pauchet Y."/>
            <person name="Pu L.L."/>
            <person name="Pyrousis I."/>
            <person name="Rao X.J."/>
            <person name="Redding A."/>
            <person name="Roesel C."/>
            <person name="Sanchez-Gracia A."/>
            <person name="Schaack S."/>
            <person name="Shukla A."/>
            <person name="Tetreau G."/>
            <person name="Wang Y."/>
            <person name="Xiong G.H."/>
            <person name="Traut W."/>
            <person name="Walsh T.K."/>
            <person name="Worley K.C."/>
            <person name="Wu D."/>
            <person name="Wu W."/>
            <person name="Wu Y.Q."/>
            <person name="Zhang X."/>
            <person name="Zou Z."/>
            <person name="Zucker H."/>
            <person name="Briscoe A.D."/>
            <person name="Burmester T."/>
            <person name="Clem R.J."/>
            <person name="Feyereisen R."/>
            <person name="Grimmelikhuijzen C.J.P."/>
            <person name="Hamodrakas S.J."/>
            <person name="Hansson B.S."/>
            <person name="Huguet E."/>
            <person name="Jermiin L.S."/>
            <person name="Lan Q."/>
            <person name="Lehman H.K."/>
            <person name="Lorenzen M."/>
            <person name="Merzendorfer H."/>
            <person name="Michalopoulos I."/>
            <person name="Morton D.B."/>
            <person name="Muthukrishnan S."/>
            <person name="Oakeshott J.G."/>
            <person name="Palmer W."/>
            <person name="Park Y."/>
            <person name="Passarelli A.L."/>
            <person name="Rozas J."/>
            <person name="Schwartz L.M."/>
            <person name="Smith W."/>
            <person name="Southgate A."/>
            <person name="Vilcinskas A."/>
            <person name="Vogt R."/>
            <person name="Wang P."/>
            <person name="Werren J."/>
            <person name="Yu X.Q."/>
            <person name="Zhou J.J."/>
            <person name="Brown S.J."/>
            <person name="Scherer S.E."/>
            <person name="Richards S."/>
            <person name="Blissard G.W."/>
        </authorList>
    </citation>
    <scope>NUCLEOTIDE SEQUENCE</scope>
</reference>
<dbReference type="PANTHER" id="PTHR23511">
    <property type="entry name" value="SYNAPTIC VESICLE GLYCOPROTEIN 2"/>
    <property type="match status" value="1"/>
</dbReference>
<feature type="transmembrane region" description="Helical" evidence="6">
    <location>
        <begin position="36"/>
        <end position="59"/>
    </location>
</feature>
<evidence type="ECO:0000256" key="5">
    <source>
        <dbReference type="ARBA" id="ARBA00023136"/>
    </source>
</evidence>
<keyword evidence="3 6" id="KW-0812">Transmembrane</keyword>
<dbReference type="Gene3D" id="1.20.1250.20">
    <property type="entry name" value="MFS general substrate transporter like domains"/>
    <property type="match status" value="1"/>
</dbReference>
<evidence type="ECO:0000259" key="7">
    <source>
        <dbReference type="PROSITE" id="PS50850"/>
    </source>
</evidence>
<evidence type="ECO:0000313" key="8">
    <source>
        <dbReference type="EMBL" id="KAG6448211.1"/>
    </source>
</evidence>
<evidence type="ECO:0000256" key="2">
    <source>
        <dbReference type="ARBA" id="ARBA00022448"/>
    </source>
</evidence>
<feature type="domain" description="Major facilitator superfamily (MFS) profile" evidence="7">
    <location>
        <begin position="35"/>
        <end position="497"/>
    </location>
</feature>